<evidence type="ECO:0000313" key="5">
    <source>
        <dbReference type="Proteomes" id="UP000245627"/>
    </source>
</evidence>
<dbReference type="PANTHER" id="PTHR33371">
    <property type="entry name" value="INTERMEMBRANE PHOSPHOLIPID TRANSPORT SYSTEM BINDING PROTEIN MLAD-RELATED"/>
    <property type="match status" value="1"/>
</dbReference>
<dbReference type="InterPro" id="IPR052336">
    <property type="entry name" value="MlaD_Phospholipid_Transporter"/>
</dbReference>
<feature type="transmembrane region" description="Helical" evidence="2">
    <location>
        <begin position="12"/>
        <end position="34"/>
    </location>
</feature>
<keyword evidence="2" id="KW-0812">Transmembrane</keyword>
<dbReference type="EMBL" id="QDKG01000006">
    <property type="protein sequence ID" value="PVH24340.1"/>
    <property type="molecule type" value="Genomic_DNA"/>
</dbReference>
<keyword evidence="2" id="KW-1133">Transmembrane helix</keyword>
<proteinExistence type="predicted"/>
<feature type="coiled-coil region" evidence="1">
    <location>
        <begin position="281"/>
        <end position="308"/>
    </location>
</feature>
<dbReference type="AlphaFoldDB" id="A0A2T8HG15"/>
<organism evidence="4 5">
    <name type="scientific">Sphingobacterium corticibacter</name>
    <dbReference type="NCBI Taxonomy" id="2171749"/>
    <lineage>
        <taxon>Bacteria</taxon>
        <taxon>Pseudomonadati</taxon>
        <taxon>Bacteroidota</taxon>
        <taxon>Sphingobacteriia</taxon>
        <taxon>Sphingobacteriales</taxon>
        <taxon>Sphingobacteriaceae</taxon>
        <taxon>Sphingobacterium</taxon>
    </lineage>
</organism>
<reference evidence="4 5" key="1">
    <citation type="submission" date="2018-04" db="EMBL/GenBank/DDBJ databases">
        <title>Sphingobacterium cortibacter sp. nov.</title>
        <authorList>
            <person name="Li Y."/>
        </authorList>
    </citation>
    <scope>NUCLEOTIDE SEQUENCE [LARGE SCALE GENOMIC DNA]</scope>
    <source>
        <strain evidence="4 5">2c-3</strain>
    </source>
</reference>
<keyword evidence="5" id="KW-1185">Reference proteome</keyword>
<dbReference type="RefSeq" id="WP_116776738.1">
    <property type="nucleotide sequence ID" value="NZ_QDKG01000006.1"/>
</dbReference>
<dbReference type="PANTHER" id="PTHR33371:SF4">
    <property type="entry name" value="INTERMEMBRANE PHOSPHOLIPID TRANSPORT SYSTEM BINDING PROTEIN MLAD"/>
    <property type="match status" value="1"/>
</dbReference>
<name>A0A2T8HG15_9SPHI</name>
<accession>A0A2T8HG15</accession>
<dbReference type="InterPro" id="IPR003399">
    <property type="entry name" value="Mce/MlaD"/>
</dbReference>
<evidence type="ECO:0000256" key="1">
    <source>
        <dbReference type="SAM" id="Coils"/>
    </source>
</evidence>
<comment type="caution">
    <text evidence="4">The sequence shown here is derived from an EMBL/GenBank/DDBJ whole genome shotgun (WGS) entry which is preliminary data.</text>
</comment>
<feature type="domain" description="Mce/MlaD" evidence="3">
    <location>
        <begin position="41"/>
        <end position="119"/>
    </location>
</feature>
<evidence type="ECO:0000256" key="2">
    <source>
        <dbReference type="SAM" id="Phobius"/>
    </source>
</evidence>
<dbReference type="OrthoDB" id="9771725at2"/>
<dbReference type="Proteomes" id="UP000245627">
    <property type="component" value="Unassembled WGS sequence"/>
</dbReference>
<keyword evidence="2" id="KW-0472">Membrane</keyword>
<gene>
    <name evidence="4" type="ORF">DC487_14760</name>
</gene>
<keyword evidence="1" id="KW-0175">Coiled coil</keyword>
<evidence type="ECO:0000313" key="4">
    <source>
        <dbReference type="EMBL" id="PVH24340.1"/>
    </source>
</evidence>
<sequence length="337" mass="36304">MSNTKETKRSIIVGLFVLVGLIILVAGILVLGTLQNRFSKNVEVTTYFHDVKGLKVGNNVWFSGVKVGIVKQIAFESVENVRVVMHIEEKSSQYIRKDVQATLGSDGLIGNAIISLEGGTPAAPAIVNGDQVSSKPAGGVEAMLHTLQINNENLLEITKNFAVLSANLVEGKGSVGALLADESIANSLKASLTSMQSAMSNVDRSMKNVVTLTNKLNSEQGLIHDLTTDTAVFASLRASASQLQGVTQTANALMVNLDQVSDRLNEKDNAIGVLTNDPAAAEEIKQILRNLNLSTEKLDENMEALQSNFLLRGFFKKRAKAEEKARQDSIKNANKSR</sequence>
<dbReference type="Pfam" id="PF02470">
    <property type="entry name" value="MlaD"/>
    <property type="match status" value="1"/>
</dbReference>
<protein>
    <submittedName>
        <fullName evidence="4">MCE family protein</fullName>
    </submittedName>
</protein>
<evidence type="ECO:0000259" key="3">
    <source>
        <dbReference type="Pfam" id="PF02470"/>
    </source>
</evidence>